<dbReference type="EMBL" id="CAJOBQ010006282">
    <property type="protein sequence ID" value="CAF4669735.1"/>
    <property type="molecule type" value="Genomic_DNA"/>
</dbReference>
<comment type="caution">
    <text evidence="1">The sequence shown here is derived from an EMBL/GenBank/DDBJ whole genome shotgun (WGS) entry which is preliminary data.</text>
</comment>
<dbReference type="Proteomes" id="UP000663862">
    <property type="component" value="Unassembled WGS sequence"/>
</dbReference>
<reference evidence="1" key="1">
    <citation type="submission" date="2021-02" db="EMBL/GenBank/DDBJ databases">
        <authorList>
            <person name="Nowell W R."/>
        </authorList>
    </citation>
    <scope>NUCLEOTIDE SEQUENCE</scope>
</reference>
<evidence type="ECO:0000313" key="1">
    <source>
        <dbReference type="EMBL" id="CAF4669735.1"/>
    </source>
</evidence>
<gene>
    <name evidence="3" type="ORF">QYT958_LOCUS30991</name>
    <name evidence="2" type="ORF">TOA249_LOCUS29078</name>
    <name evidence="1" type="ORF">TSG867_LOCUS31801</name>
</gene>
<accession>A0A821GVE7</accession>
<sequence length="87" mass="10159">MSYSRYTGTELLQNILRFRFQNTKHLERFPMIQLQNAISEGHALFSQLFSEAQNYRVSSDVPNLKNIILPNVTDDQDEDSDDFSDDE</sequence>
<proteinExistence type="predicted"/>
<dbReference type="EMBL" id="CAJOBR010012871">
    <property type="protein sequence ID" value="CAF4906784.1"/>
    <property type="molecule type" value="Genomic_DNA"/>
</dbReference>
<dbReference type="Proteomes" id="UP000663838">
    <property type="component" value="Unassembled WGS sequence"/>
</dbReference>
<organism evidence="1 4">
    <name type="scientific">Rotaria socialis</name>
    <dbReference type="NCBI Taxonomy" id="392032"/>
    <lineage>
        <taxon>Eukaryota</taxon>
        <taxon>Metazoa</taxon>
        <taxon>Spiralia</taxon>
        <taxon>Gnathifera</taxon>
        <taxon>Rotifera</taxon>
        <taxon>Eurotatoria</taxon>
        <taxon>Bdelloidea</taxon>
        <taxon>Philodinida</taxon>
        <taxon>Philodinidae</taxon>
        <taxon>Rotaria</taxon>
    </lineage>
</organism>
<dbReference type="EMBL" id="CAJOBS010004303">
    <property type="protein sequence ID" value="CAF4878625.1"/>
    <property type="molecule type" value="Genomic_DNA"/>
</dbReference>
<evidence type="ECO:0000313" key="2">
    <source>
        <dbReference type="EMBL" id="CAF4878625.1"/>
    </source>
</evidence>
<evidence type="ECO:0000313" key="4">
    <source>
        <dbReference type="Proteomes" id="UP000663862"/>
    </source>
</evidence>
<evidence type="ECO:0000313" key="3">
    <source>
        <dbReference type="EMBL" id="CAF4906784.1"/>
    </source>
</evidence>
<name>A0A821GVE7_9BILA</name>
<dbReference type="Proteomes" id="UP000663848">
    <property type="component" value="Unassembled WGS sequence"/>
</dbReference>
<protein>
    <submittedName>
        <fullName evidence="1">Uncharacterized protein</fullName>
    </submittedName>
</protein>
<dbReference type="AlphaFoldDB" id="A0A821GVE7"/>